<proteinExistence type="predicted"/>
<feature type="non-terminal residue" evidence="2">
    <location>
        <position position="1"/>
    </location>
</feature>
<feature type="region of interest" description="Disordered" evidence="1">
    <location>
        <begin position="52"/>
        <end position="84"/>
    </location>
</feature>
<feature type="compositionally biased region" description="Basic and acidic residues" evidence="1">
    <location>
        <begin position="74"/>
        <end position="84"/>
    </location>
</feature>
<accession>A0A0F9AD71</accession>
<reference evidence="2" key="1">
    <citation type="journal article" date="2015" name="Nature">
        <title>Complex archaea that bridge the gap between prokaryotes and eukaryotes.</title>
        <authorList>
            <person name="Spang A."/>
            <person name="Saw J.H."/>
            <person name="Jorgensen S.L."/>
            <person name="Zaremba-Niedzwiedzka K."/>
            <person name="Martijn J."/>
            <person name="Lind A.E."/>
            <person name="van Eijk R."/>
            <person name="Schleper C."/>
            <person name="Guy L."/>
            <person name="Ettema T.J."/>
        </authorList>
    </citation>
    <scope>NUCLEOTIDE SEQUENCE</scope>
</reference>
<sequence>PNDPAYFKGVEEETSNMVSNLASSGAIRADLIEDKETWYGCAAMIKSKKAREGQKTITPVEATAMDTPAPVRQGEPEKEINRDIRKDITDMFYDGDEKIPFKERHQEYQEILIYEFSII</sequence>
<dbReference type="AlphaFoldDB" id="A0A0F9AD71"/>
<organism evidence="2">
    <name type="scientific">marine sediment metagenome</name>
    <dbReference type="NCBI Taxonomy" id="412755"/>
    <lineage>
        <taxon>unclassified sequences</taxon>
        <taxon>metagenomes</taxon>
        <taxon>ecological metagenomes</taxon>
    </lineage>
</organism>
<name>A0A0F9AD71_9ZZZZ</name>
<protein>
    <submittedName>
        <fullName evidence="2">Uncharacterized protein</fullName>
    </submittedName>
</protein>
<evidence type="ECO:0000256" key="1">
    <source>
        <dbReference type="SAM" id="MobiDB-lite"/>
    </source>
</evidence>
<dbReference type="EMBL" id="LAZR01046572">
    <property type="protein sequence ID" value="KKK96225.1"/>
    <property type="molecule type" value="Genomic_DNA"/>
</dbReference>
<evidence type="ECO:0000313" key="2">
    <source>
        <dbReference type="EMBL" id="KKK96225.1"/>
    </source>
</evidence>
<comment type="caution">
    <text evidence="2">The sequence shown here is derived from an EMBL/GenBank/DDBJ whole genome shotgun (WGS) entry which is preliminary data.</text>
</comment>
<gene>
    <name evidence="2" type="ORF">LCGC14_2664880</name>
</gene>